<dbReference type="Pfam" id="PF13432">
    <property type="entry name" value="TPR_16"/>
    <property type="match status" value="1"/>
</dbReference>
<sequence>MSEPKVRKGKTAEQKLEITKFNATLATNLIFFRNERKLSQDDLEALSGIAKSNISRIENCTMAHSSYEKKFNADFIRMLAQALKVAPDALTESDFDLQKRLDSLESAVKKWPIPEEAIIEANELLGMVENRGPRERAIANLSRGLIEYSKWRVSRSLDFFEDAYDYATKSSDEVLIQKVRYNLSTALMAGGRYERAEIFMLQTYKEAISEENKARSLLMLGSLYAKRNRLDRAEKKLNEALEIIPDGPQYNVIKAQCLQSLGSVLSRLEKFEESIETTLKAIDLAKGAQDKLSLIYGLKVLGEVFFAGGDAKNGVAALTEALSEANKFGRNYERLMIRFFLNYHENNYDDLKETLLLELENDAPPHHLVDQYEKASNLARKLGFFDDAIEYLMRVNLLLKDR</sequence>
<gene>
    <name evidence="3" type="ORF">C7459_11234</name>
</gene>
<proteinExistence type="predicted"/>
<feature type="domain" description="HTH cro/C1-type" evidence="2">
    <location>
        <begin position="29"/>
        <end position="90"/>
    </location>
</feature>
<name>A0A316D6C0_9BACL</name>
<dbReference type="SMART" id="SM00530">
    <property type="entry name" value="HTH_XRE"/>
    <property type="match status" value="1"/>
</dbReference>
<dbReference type="PROSITE" id="PS50943">
    <property type="entry name" value="HTH_CROC1"/>
    <property type="match status" value="1"/>
</dbReference>
<dbReference type="Pfam" id="PF13181">
    <property type="entry name" value="TPR_8"/>
    <property type="match status" value="1"/>
</dbReference>
<dbReference type="Proteomes" id="UP000245634">
    <property type="component" value="Unassembled WGS sequence"/>
</dbReference>
<dbReference type="Gene3D" id="1.10.260.40">
    <property type="entry name" value="lambda repressor-like DNA-binding domains"/>
    <property type="match status" value="1"/>
</dbReference>
<keyword evidence="1" id="KW-0802">TPR repeat</keyword>
<feature type="repeat" description="TPR" evidence="1">
    <location>
        <begin position="214"/>
        <end position="247"/>
    </location>
</feature>
<evidence type="ECO:0000256" key="1">
    <source>
        <dbReference type="PROSITE-ProRule" id="PRU00339"/>
    </source>
</evidence>
<protein>
    <submittedName>
        <fullName evidence="3">Tetratricopeptide repeat protein</fullName>
    </submittedName>
</protein>
<dbReference type="GO" id="GO:0003677">
    <property type="term" value="F:DNA binding"/>
    <property type="evidence" value="ECO:0007669"/>
    <property type="project" value="InterPro"/>
</dbReference>
<dbReference type="RefSeq" id="WP_170119469.1">
    <property type="nucleotide sequence ID" value="NZ_QGGL01000012.1"/>
</dbReference>
<evidence type="ECO:0000313" key="3">
    <source>
        <dbReference type="EMBL" id="PWK10213.1"/>
    </source>
</evidence>
<dbReference type="SUPFAM" id="SSF47413">
    <property type="entry name" value="lambda repressor-like DNA-binding domains"/>
    <property type="match status" value="1"/>
</dbReference>
<dbReference type="InterPro" id="IPR011990">
    <property type="entry name" value="TPR-like_helical_dom_sf"/>
</dbReference>
<dbReference type="SUPFAM" id="SSF48452">
    <property type="entry name" value="TPR-like"/>
    <property type="match status" value="2"/>
</dbReference>
<comment type="caution">
    <text evidence="3">The sequence shown here is derived from an EMBL/GenBank/DDBJ whole genome shotgun (WGS) entry which is preliminary data.</text>
</comment>
<keyword evidence="4" id="KW-1185">Reference proteome</keyword>
<dbReference type="InterPro" id="IPR019734">
    <property type="entry name" value="TPR_rpt"/>
</dbReference>
<evidence type="ECO:0000313" key="4">
    <source>
        <dbReference type="Proteomes" id="UP000245634"/>
    </source>
</evidence>
<dbReference type="AlphaFoldDB" id="A0A316D6C0"/>
<dbReference type="CDD" id="cd00093">
    <property type="entry name" value="HTH_XRE"/>
    <property type="match status" value="1"/>
</dbReference>
<evidence type="ECO:0000259" key="2">
    <source>
        <dbReference type="PROSITE" id="PS50943"/>
    </source>
</evidence>
<dbReference type="InterPro" id="IPR010982">
    <property type="entry name" value="Lambda_DNA-bd_dom_sf"/>
</dbReference>
<dbReference type="InterPro" id="IPR001387">
    <property type="entry name" value="Cro/C1-type_HTH"/>
</dbReference>
<dbReference type="SMART" id="SM00028">
    <property type="entry name" value="TPR"/>
    <property type="match status" value="3"/>
</dbReference>
<dbReference type="PROSITE" id="PS50005">
    <property type="entry name" value="TPR"/>
    <property type="match status" value="1"/>
</dbReference>
<dbReference type="Gene3D" id="1.25.40.10">
    <property type="entry name" value="Tetratricopeptide repeat domain"/>
    <property type="match status" value="2"/>
</dbReference>
<organism evidence="3 4">
    <name type="scientific">Tumebacillus permanentifrigoris</name>
    <dbReference type="NCBI Taxonomy" id="378543"/>
    <lineage>
        <taxon>Bacteria</taxon>
        <taxon>Bacillati</taxon>
        <taxon>Bacillota</taxon>
        <taxon>Bacilli</taxon>
        <taxon>Bacillales</taxon>
        <taxon>Alicyclobacillaceae</taxon>
        <taxon>Tumebacillus</taxon>
    </lineage>
</organism>
<accession>A0A316D6C0</accession>
<dbReference type="EMBL" id="QGGL01000012">
    <property type="protein sequence ID" value="PWK10213.1"/>
    <property type="molecule type" value="Genomic_DNA"/>
</dbReference>
<reference evidence="3 4" key="1">
    <citation type="submission" date="2018-05" db="EMBL/GenBank/DDBJ databases">
        <title>Genomic Encyclopedia of Type Strains, Phase IV (KMG-IV): sequencing the most valuable type-strain genomes for metagenomic binning, comparative biology and taxonomic classification.</title>
        <authorList>
            <person name="Goeker M."/>
        </authorList>
    </citation>
    <scope>NUCLEOTIDE SEQUENCE [LARGE SCALE GENOMIC DNA]</scope>
    <source>
        <strain evidence="3 4">DSM 18773</strain>
    </source>
</reference>